<comment type="caution">
    <text evidence="2">The sequence shown here is derived from an EMBL/GenBank/DDBJ whole genome shotgun (WGS) entry which is preliminary data.</text>
</comment>
<feature type="transmembrane region" description="Helical" evidence="1">
    <location>
        <begin position="82"/>
        <end position="104"/>
    </location>
</feature>
<dbReference type="Proteomes" id="UP000777438">
    <property type="component" value="Unassembled WGS sequence"/>
</dbReference>
<reference evidence="2 3" key="1">
    <citation type="journal article" date="2021" name="Nat. Commun.">
        <title>Genetic determinants of endophytism in the Arabidopsis root mycobiome.</title>
        <authorList>
            <person name="Mesny F."/>
            <person name="Miyauchi S."/>
            <person name="Thiergart T."/>
            <person name="Pickel B."/>
            <person name="Atanasova L."/>
            <person name="Karlsson M."/>
            <person name="Huettel B."/>
            <person name="Barry K.W."/>
            <person name="Haridas S."/>
            <person name="Chen C."/>
            <person name="Bauer D."/>
            <person name="Andreopoulos W."/>
            <person name="Pangilinan J."/>
            <person name="LaButti K."/>
            <person name="Riley R."/>
            <person name="Lipzen A."/>
            <person name="Clum A."/>
            <person name="Drula E."/>
            <person name="Henrissat B."/>
            <person name="Kohler A."/>
            <person name="Grigoriev I.V."/>
            <person name="Martin F.M."/>
            <person name="Hacquard S."/>
        </authorList>
    </citation>
    <scope>NUCLEOTIDE SEQUENCE [LARGE SCALE GENOMIC DNA]</scope>
    <source>
        <strain evidence="2 3">MPI-CAGE-CH-0241</strain>
    </source>
</reference>
<dbReference type="OrthoDB" id="3928876at2759"/>
<evidence type="ECO:0000256" key="1">
    <source>
        <dbReference type="SAM" id="Phobius"/>
    </source>
</evidence>
<organism evidence="2 3">
    <name type="scientific">Thelonectria olida</name>
    <dbReference type="NCBI Taxonomy" id="1576542"/>
    <lineage>
        <taxon>Eukaryota</taxon>
        <taxon>Fungi</taxon>
        <taxon>Dikarya</taxon>
        <taxon>Ascomycota</taxon>
        <taxon>Pezizomycotina</taxon>
        <taxon>Sordariomycetes</taxon>
        <taxon>Hypocreomycetidae</taxon>
        <taxon>Hypocreales</taxon>
        <taxon>Nectriaceae</taxon>
        <taxon>Thelonectria</taxon>
    </lineage>
</organism>
<keyword evidence="3" id="KW-1185">Reference proteome</keyword>
<dbReference type="Pfam" id="PF16015">
    <property type="entry name" value="Promethin"/>
    <property type="match status" value="1"/>
</dbReference>
<dbReference type="AlphaFoldDB" id="A0A9P8W7Y1"/>
<protein>
    <submittedName>
        <fullName evidence="2">Uncharacterized protein</fullName>
    </submittedName>
</protein>
<keyword evidence="1" id="KW-0812">Transmembrane</keyword>
<keyword evidence="1" id="KW-1133">Transmembrane helix</keyword>
<dbReference type="EMBL" id="JAGPYM010000010">
    <property type="protein sequence ID" value="KAH6889769.1"/>
    <property type="molecule type" value="Genomic_DNA"/>
</dbReference>
<feature type="transmembrane region" description="Helical" evidence="1">
    <location>
        <begin position="55"/>
        <end position="75"/>
    </location>
</feature>
<gene>
    <name evidence="2" type="ORF">B0T10DRAFT_561352</name>
</gene>
<feature type="transmembrane region" description="Helical" evidence="1">
    <location>
        <begin position="110"/>
        <end position="133"/>
    </location>
</feature>
<sequence>MTTNSDSRDGIAASANEKASTMYSYAQRSIDRVVSPSSRRQAYDVTSDFASERPILFSFLVGQLLFSFIPILLFATFSLSTVAFALGTALVFALFWIGVAFMVLVPTLLVTSSIAVLVWGWAVGSFIIARWLYNHTPFGVHETNNGIEIVKKDDGSKY</sequence>
<evidence type="ECO:0000313" key="3">
    <source>
        <dbReference type="Proteomes" id="UP000777438"/>
    </source>
</evidence>
<evidence type="ECO:0000313" key="2">
    <source>
        <dbReference type="EMBL" id="KAH6889769.1"/>
    </source>
</evidence>
<proteinExistence type="predicted"/>
<name>A0A9P8W7Y1_9HYPO</name>
<keyword evidence="1" id="KW-0472">Membrane</keyword>
<accession>A0A9P8W7Y1</accession>